<organism evidence="5 6">
    <name type="scientific">Aphanothece hegewaldii CCALA 016</name>
    <dbReference type="NCBI Taxonomy" id="2107694"/>
    <lineage>
        <taxon>Bacteria</taxon>
        <taxon>Bacillati</taxon>
        <taxon>Cyanobacteriota</taxon>
        <taxon>Cyanophyceae</taxon>
        <taxon>Oscillatoriophycideae</taxon>
        <taxon>Chroococcales</taxon>
        <taxon>Aphanothecaceae</taxon>
        <taxon>Aphanothece</taxon>
    </lineage>
</organism>
<dbReference type="EMBL" id="PXOH01000016">
    <property type="protein sequence ID" value="PSF35987.1"/>
    <property type="molecule type" value="Genomic_DNA"/>
</dbReference>
<dbReference type="InterPro" id="IPR024186">
    <property type="entry name" value="Sig_transdc_resp-reg_PatA"/>
</dbReference>
<dbReference type="Gene3D" id="3.40.50.2300">
    <property type="match status" value="1"/>
</dbReference>
<proteinExistence type="evidence at transcript level"/>
<dbReference type="Pfam" id="PF14332">
    <property type="entry name" value="DUF4388"/>
    <property type="match status" value="1"/>
</dbReference>
<dbReference type="PANTHER" id="PTHR44591:SF3">
    <property type="entry name" value="RESPONSE REGULATORY DOMAIN-CONTAINING PROTEIN"/>
    <property type="match status" value="1"/>
</dbReference>
<comment type="subcellular location">
    <subcellularLocation>
        <location evidence="2">Cell septum</location>
    </subcellularLocation>
</comment>
<evidence type="ECO:0000256" key="1">
    <source>
        <dbReference type="ARBA" id="ARBA00022553"/>
    </source>
</evidence>
<dbReference type="OrthoDB" id="525404at2"/>
<dbReference type="Pfam" id="PF00072">
    <property type="entry name" value="Response_reg"/>
    <property type="match status" value="1"/>
</dbReference>
<dbReference type="GO" id="GO:0043158">
    <property type="term" value="P:heterocyst development"/>
    <property type="evidence" value="ECO:0007669"/>
    <property type="project" value="UniProtKB-KW"/>
</dbReference>
<dbReference type="SUPFAM" id="SSF52172">
    <property type="entry name" value="CheY-like"/>
    <property type="match status" value="1"/>
</dbReference>
<dbReference type="PANTHER" id="PTHR44591">
    <property type="entry name" value="STRESS RESPONSE REGULATOR PROTEIN 1"/>
    <property type="match status" value="1"/>
</dbReference>
<evidence type="ECO:0000259" key="4">
    <source>
        <dbReference type="PROSITE" id="PS50110"/>
    </source>
</evidence>
<reference evidence="5 6" key="1">
    <citation type="submission" date="2018-03" db="EMBL/GenBank/DDBJ databases">
        <title>The ancient ancestry and fast evolution of plastids.</title>
        <authorList>
            <person name="Moore K.R."/>
            <person name="Magnabosco C."/>
            <person name="Momper L."/>
            <person name="Gold D.A."/>
            <person name="Bosak T."/>
            <person name="Fournier G.P."/>
        </authorList>
    </citation>
    <scope>NUCLEOTIDE SEQUENCE [LARGE SCALE GENOMIC DNA]</scope>
    <source>
        <strain evidence="5 6">CCALA 016</strain>
    </source>
</reference>
<protein>
    <recommendedName>
        <fullName evidence="2">Protein PatA</fullName>
    </recommendedName>
</protein>
<dbReference type="GO" id="GO:0000160">
    <property type="term" value="P:phosphorelay signal transduction system"/>
    <property type="evidence" value="ECO:0007669"/>
    <property type="project" value="UniProtKB-KW"/>
</dbReference>
<reference evidence="5 6" key="2">
    <citation type="submission" date="2018-03" db="EMBL/GenBank/DDBJ databases">
        <authorList>
            <person name="Keele B.F."/>
        </authorList>
    </citation>
    <scope>NUCLEOTIDE SEQUENCE [LARGE SCALE GENOMIC DNA]</scope>
    <source>
        <strain evidence="5 6">CCALA 016</strain>
    </source>
</reference>
<dbReference type="SMART" id="SM00448">
    <property type="entry name" value="REC"/>
    <property type="match status" value="1"/>
</dbReference>
<dbReference type="GO" id="GO:0030428">
    <property type="term" value="C:cell septum"/>
    <property type="evidence" value="ECO:0007669"/>
    <property type="project" value="UniProtKB-SubCell"/>
</dbReference>
<keyword evidence="1 3" id="KW-0597">Phosphoprotein</keyword>
<dbReference type="InterPro" id="IPR050595">
    <property type="entry name" value="Bact_response_regulator"/>
</dbReference>
<keyword evidence="2" id="KW-0902">Two-component regulatory system</keyword>
<evidence type="ECO:0000313" key="5">
    <source>
        <dbReference type="EMBL" id="PSF35987.1"/>
    </source>
</evidence>
<sequence length="391" mass="45178">MQGNLNEIDIRSILQLIELGQRTGELYIQKTNLPSLSPLKDFNEKFWYLFFVGGQIVYAADQSNNSLLRLRDYLQPYREQKQAELDQLSWNATTTLNTPEYSYLWCLLEKNILTPEQGRKILQKMVEESLFDLFSLLYGSFIFEMASPLAPQLTAIEIAPLVTKTIRQVQQIKQLYPVIQHPDQYFIIANEKQLRGRVPPKAYLTLARWSEQKITLRQLFRYLNRDLLAIALVLYPYAERGWIQFVNKEPQHQTSQVKPKKTDKSLHIVCIDDDLTIGKSIELILAQYPYKFTLITDPLQSLSQIFQIQPDLILCDIAMPKLEGYEICGMLRQSSAFRQTPIIMLTGKEGLIDRVKARMAGATDYLTKPFGASELVLLLEKYTHSPITALY</sequence>
<dbReference type="InterPro" id="IPR001789">
    <property type="entry name" value="Sig_transdc_resp-reg_receiver"/>
</dbReference>
<evidence type="ECO:0000256" key="2">
    <source>
        <dbReference type="PIRNR" id="PIRNR005897"/>
    </source>
</evidence>
<keyword evidence="6" id="KW-1185">Reference proteome</keyword>
<feature type="domain" description="Response regulatory" evidence="4">
    <location>
        <begin position="267"/>
        <end position="383"/>
    </location>
</feature>
<comment type="caution">
    <text evidence="5">The sequence shown here is derived from an EMBL/GenBank/DDBJ whole genome shotgun (WGS) entry which is preliminary data.</text>
</comment>
<evidence type="ECO:0000313" key="6">
    <source>
        <dbReference type="Proteomes" id="UP000239001"/>
    </source>
</evidence>
<dbReference type="Proteomes" id="UP000239001">
    <property type="component" value="Unassembled WGS sequence"/>
</dbReference>
<evidence type="ECO:0000256" key="3">
    <source>
        <dbReference type="PROSITE-ProRule" id="PRU00169"/>
    </source>
</evidence>
<gene>
    <name evidence="5" type="ORF">C7H19_14680</name>
</gene>
<accession>A0A2T1LVV8</accession>
<feature type="modified residue" description="4-aspartylphosphate" evidence="3">
    <location>
        <position position="316"/>
    </location>
</feature>
<keyword evidence="2" id="KW-0364">Heterocyst</keyword>
<dbReference type="InterPro" id="IPR025497">
    <property type="entry name" value="PatA-like_N"/>
</dbReference>
<comment type="function">
    <text evidence="2">Controls heterocyst pattern formation.</text>
</comment>
<name>A0A2T1LVV8_9CHRO</name>
<comment type="induction">
    <text evidence="2">By nitrogen starvation.</text>
</comment>
<dbReference type="InterPro" id="IPR011006">
    <property type="entry name" value="CheY-like_superfamily"/>
</dbReference>
<dbReference type="RefSeq" id="WP_106457634.1">
    <property type="nucleotide sequence ID" value="NZ_PXOH01000016.1"/>
</dbReference>
<dbReference type="PROSITE" id="PS50110">
    <property type="entry name" value="RESPONSE_REGULATORY"/>
    <property type="match status" value="1"/>
</dbReference>
<dbReference type="AlphaFoldDB" id="A0A2T1LVV8"/>
<dbReference type="PIRSF" id="PIRSF005897">
    <property type="entry name" value="RR_PatA"/>
    <property type="match status" value="1"/>
</dbReference>